<dbReference type="Gene3D" id="3.90.1150.10">
    <property type="entry name" value="Aspartate Aminotransferase, domain 1"/>
    <property type="match status" value="1"/>
</dbReference>
<dbReference type="InterPro" id="IPR015424">
    <property type="entry name" value="PyrdxlP-dep_Trfase"/>
</dbReference>
<evidence type="ECO:0000256" key="1">
    <source>
        <dbReference type="ARBA" id="ARBA00022898"/>
    </source>
</evidence>
<name>A0ABZ1BT76_9FIRM</name>
<dbReference type="InterPro" id="IPR015422">
    <property type="entry name" value="PyrdxlP-dep_Trfase_small"/>
</dbReference>
<organism evidence="4 5">
    <name type="scientific">Geochorda subterranea</name>
    <dbReference type="NCBI Taxonomy" id="3109564"/>
    <lineage>
        <taxon>Bacteria</taxon>
        <taxon>Bacillati</taxon>
        <taxon>Bacillota</taxon>
        <taxon>Limnochordia</taxon>
        <taxon>Limnochordales</taxon>
        <taxon>Geochordaceae</taxon>
        <taxon>Geochorda</taxon>
    </lineage>
</organism>
<sequence>MTSFRIPAFDLRRQHGELAGPLAEAAAEVLRSGQMILGPRVEALERAVARLCGTAFAVGVANGTDGLYLALRAVGVGPGDDVVTTSFSFVATATSIVRAGARPVFADVDPRTLNVGPEQIEAALTPATRAVVVVHLYGNPAPMGPIVELARRRGLRVVEDMAQAIGASYEGRPVGSFGDAAVISFYPTKNLGGCGDGGMVVTSSADVAERVRMLRNSGQRRRYVCEDAWGINSRLDELQAALLWVKLQHLERWTRRRRELAHRYVERLVGLPVEPVAETRGGRSVYHQFTVRAPRRDELVRHLAEQGIGSTVYYPVPLHRQPGLESVSLVPAGAPQAERAAGEVLSLPMFPELAPEEVDEVAAAIRAFYR</sequence>
<dbReference type="GO" id="GO:0008483">
    <property type="term" value="F:transaminase activity"/>
    <property type="evidence" value="ECO:0007669"/>
    <property type="project" value="UniProtKB-KW"/>
</dbReference>
<keyword evidence="4" id="KW-0032">Aminotransferase</keyword>
<evidence type="ECO:0000256" key="2">
    <source>
        <dbReference type="ARBA" id="ARBA00037999"/>
    </source>
</evidence>
<accession>A0ABZ1BT76</accession>
<evidence type="ECO:0000256" key="3">
    <source>
        <dbReference type="RuleBase" id="RU004508"/>
    </source>
</evidence>
<dbReference type="CDD" id="cd00616">
    <property type="entry name" value="AHBA_syn"/>
    <property type="match status" value="1"/>
</dbReference>
<dbReference type="SUPFAM" id="SSF53383">
    <property type="entry name" value="PLP-dependent transferases"/>
    <property type="match status" value="1"/>
</dbReference>
<dbReference type="Pfam" id="PF01041">
    <property type="entry name" value="DegT_DnrJ_EryC1"/>
    <property type="match status" value="1"/>
</dbReference>
<keyword evidence="4" id="KW-0808">Transferase</keyword>
<protein>
    <submittedName>
        <fullName evidence="4">DegT/DnrJ/EryC1/StrS family aminotransferase</fullName>
        <ecNumber evidence="4">2.6.1.-</ecNumber>
    </submittedName>
</protein>
<dbReference type="PANTHER" id="PTHR30244:SF36">
    <property type="entry name" value="3-OXO-GLUCOSE-6-PHOSPHATE:GLUTAMATE AMINOTRANSFERASE"/>
    <property type="match status" value="1"/>
</dbReference>
<dbReference type="Proteomes" id="UP001333102">
    <property type="component" value="Chromosome"/>
</dbReference>
<dbReference type="RefSeq" id="WP_324670370.1">
    <property type="nucleotide sequence ID" value="NZ_CP141614.1"/>
</dbReference>
<keyword evidence="5" id="KW-1185">Reference proteome</keyword>
<evidence type="ECO:0000313" key="4">
    <source>
        <dbReference type="EMBL" id="WRP15944.1"/>
    </source>
</evidence>
<dbReference type="EMBL" id="CP141614">
    <property type="protein sequence ID" value="WRP15944.1"/>
    <property type="molecule type" value="Genomic_DNA"/>
</dbReference>
<gene>
    <name evidence="4" type="ORF">VLY81_07760</name>
</gene>
<dbReference type="Gene3D" id="3.40.640.10">
    <property type="entry name" value="Type I PLP-dependent aspartate aminotransferase-like (Major domain)"/>
    <property type="match status" value="1"/>
</dbReference>
<dbReference type="EC" id="2.6.1.-" evidence="4"/>
<keyword evidence="1 3" id="KW-0663">Pyridoxal phosphate</keyword>
<comment type="similarity">
    <text evidence="2 3">Belongs to the DegT/DnrJ/EryC1 family.</text>
</comment>
<dbReference type="InterPro" id="IPR015421">
    <property type="entry name" value="PyrdxlP-dep_Trfase_major"/>
</dbReference>
<reference evidence="5" key="1">
    <citation type="submission" date="2023-12" db="EMBL/GenBank/DDBJ databases">
        <title>Novel isolates from deep terrestrial aquifers shed light on the physiology and ecology of the class Limnochordia.</title>
        <authorList>
            <person name="Karnachuk O.V."/>
            <person name="Lukina A.P."/>
            <person name="Avakyan M.R."/>
            <person name="Kadnikov V."/>
            <person name="Begmatov S."/>
            <person name="Beletsky A.V."/>
            <person name="Mardanov A.V."/>
            <person name="Ravin N.V."/>
        </authorList>
    </citation>
    <scope>NUCLEOTIDE SEQUENCE [LARGE SCALE GENOMIC DNA]</scope>
    <source>
        <strain evidence="5">LN</strain>
    </source>
</reference>
<dbReference type="PANTHER" id="PTHR30244">
    <property type="entry name" value="TRANSAMINASE"/>
    <property type="match status" value="1"/>
</dbReference>
<dbReference type="InterPro" id="IPR000653">
    <property type="entry name" value="DegT/StrS_aminotransferase"/>
</dbReference>
<dbReference type="PIRSF" id="PIRSF000390">
    <property type="entry name" value="PLP_StrS"/>
    <property type="match status" value="1"/>
</dbReference>
<proteinExistence type="inferred from homology"/>
<evidence type="ECO:0000313" key="5">
    <source>
        <dbReference type="Proteomes" id="UP001333102"/>
    </source>
</evidence>